<name>A0A5D0RLB7_9RHOB</name>
<dbReference type="InterPro" id="IPR050557">
    <property type="entry name" value="RTX_toxin/Mannuronan_C5-epim"/>
</dbReference>
<dbReference type="PROSITE" id="PS50817">
    <property type="entry name" value="INTEIN_N_TER"/>
    <property type="match status" value="1"/>
</dbReference>
<dbReference type="GO" id="GO:0005576">
    <property type="term" value="C:extracellular region"/>
    <property type="evidence" value="ECO:0007669"/>
    <property type="project" value="UniProtKB-SubCell"/>
</dbReference>
<dbReference type="InterPro" id="IPR028992">
    <property type="entry name" value="Hedgehog/Intein_dom"/>
</dbReference>
<evidence type="ECO:0000256" key="6">
    <source>
        <dbReference type="ARBA" id="ARBA00023026"/>
    </source>
</evidence>
<evidence type="ECO:0000259" key="9">
    <source>
        <dbReference type="Pfam" id="PF13403"/>
    </source>
</evidence>
<dbReference type="PANTHER" id="PTHR38340">
    <property type="entry name" value="S-LAYER PROTEIN"/>
    <property type="match status" value="1"/>
</dbReference>
<evidence type="ECO:0000256" key="3">
    <source>
        <dbReference type="ARBA" id="ARBA00022525"/>
    </source>
</evidence>
<sequence length="983" mass="103844">MTTWTPTGNYILDWDLTGADGSATLSSTGSGPDVLVSVATPANVDGDEFTVVGGQLFSKDVGNETKGEISFGHPVTDVNFQLVDVDQGWDWDDKVTIRAYDAQNNLVDVTFTDLQTGQVVTGNSIEGNDALNDEGVTVSIAGPIVKLVIVHDNGSDEPLSGHIKVTDLGFNCPDGQGEGDGIVQGTAGDDVIDIYYTGDPHGDMVDNNDAILPGEAPNDDIILGFAGDDRIDAGEGDDEVYAGSGNDTVFGGTGDDEIHGDSNGGYGGGTTTVRESLNWDEAPGFAHNANADGFTQNTGNVEVTFSIVQETGKAASKFETDDQYVDGIEDDGQPVDQNSSLFSTLRGEGNEGDYTLDFSEAVSNVSFRVNDIDGDGVVRISAFDENGDPIEVELDGGSRLTLLDTDGVPGADTADSKGGYKSDADPRYSMLVTIPGPVSQILIEHDQDGSNGSGINITDVYFDVMVDAGAGEPGNDVLHGGEGDDLIYGEGGNDTIIGGDGSDTVYGGDGDDVIDTSGSTPMSDYGADLPDPWPDIPEDYDKFNDRDFVDGGAGNDTISTGDDQDVIFGGDGDDTIDGGLDDDTIDGGDGNDVIIGGHGSDTIYGGAGNDEIWGGLGAGSDPLNIQDKDDPVYGIDDPRPDNGIDIIHGGDGDDVIYGQDDADILYGDDGNDFIDGGIDNDEIYGGKGDDILYGGQGDDLIDGGEGADRAFGGDDQDTFVNVGPGDYVDGNEGGVDYDTLDLRGSAPTDGGLRVTYTSPDNEDGFVTFFDKDDNEVGTMDFYNIENVVPCFTPGTRIATPKGEKLVEELKAGDRVITRDNGIQEIRWIGAKPMDWKAVATNPHLNPVLIRAGALGNGLPERDMLVSPNHRILVANDRTALYFDEREVLAAAKHLVDNRGIEVVEPAGVTYIHFMFDHHEVVLSDGAWTESFQPGDHSLKGIGNAQRQELFELFPELETREGIEDYAAARRILKKHEARMLVGE</sequence>
<evidence type="ECO:0000256" key="2">
    <source>
        <dbReference type="ARBA" id="ARBA00004613"/>
    </source>
</evidence>
<organism evidence="10 11">
    <name type="scientific">Maritimibacter fusiformis</name>
    <dbReference type="NCBI Taxonomy" id="2603819"/>
    <lineage>
        <taxon>Bacteria</taxon>
        <taxon>Pseudomonadati</taxon>
        <taxon>Pseudomonadota</taxon>
        <taxon>Alphaproteobacteria</taxon>
        <taxon>Rhodobacterales</taxon>
        <taxon>Roseobacteraceae</taxon>
        <taxon>Maritimibacter</taxon>
    </lineage>
</organism>
<dbReference type="Pfam" id="PF13403">
    <property type="entry name" value="Hint_2"/>
    <property type="match status" value="1"/>
</dbReference>
<protein>
    <submittedName>
        <fullName evidence="10">Type I secretion protein</fullName>
    </submittedName>
</protein>
<feature type="compositionally biased region" description="Acidic residues" evidence="8">
    <location>
        <begin position="571"/>
        <end position="586"/>
    </location>
</feature>
<dbReference type="PRINTS" id="PR00313">
    <property type="entry name" value="CABNDNGRPT"/>
</dbReference>
<dbReference type="AlphaFoldDB" id="A0A5D0RLB7"/>
<evidence type="ECO:0000313" key="10">
    <source>
        <dbReference type="EMBL" id="TYB81746.1"/>
    </source>
</evidence>
<keyword evidence="11" id="KW-1185">Reference proteome</keyword>
<evidence type="ECO:0000256" key="1">
    <source>
        <dbReference type="ARBA" id="ARBA00004370"/>
    </source>
</evidence>
<dbReference type="InterPro" id="IPR006141">
    <property type="entry name" value="Intein_N"/>
</dbReference>
<evidence type="ECO:0000256" key="5">
    <source>
        <dbReference type="ARBA" id="ARBA00022737"/>
    </source>
</evidence>
<keyword evidence="4" id="KW-0800">Toxin</keyword>
<keyword evidence="7" id="KW-0472">Membrane</keyword>
<keyword evidence="5" id="KW-0677">Repeat</keyword>
<dbReference type="Pfam" id="PF00353">
    <property type="entry name" value="HemolysinCabind"/>
    <property type="match status" value="5"/>
</dbReference>
<evidence type="ECO:0000256" key="7">
    <source>
        <dbReference type="ARBA" id="ARBA00023136"/>
    </source>
</evidence>
<dbReference type="SUPFAM" id="SSF51120">
    <property type="entry name" value="beta-Roll"/>
    <property type="match status" value="4"/>
</dbReference>
<dbReference type="PRINTS" id="PR01488">
    <property type="entry name" value="RTXTOXINA"/>
</dbReference>
<dbReference type="GO" id="GO:0090729">
    <property type="term" value="F:toxin activity"/>
    <property type="evidence" value="ECO:0007669"/>
    <property type="project" value="UniProtKB-KW"/>
</dbReference>
<dbReference type="Proteomes" id="UP000322080">
    <property type="component" value="Unassembled WGS sequence"/>
</dbReference>
<dbReference type="Gene3D" id="2.170.16.10">
    <property type="entry name" value="Hedgehog/Intein (Hint) domain"/>
    <property type="match status" value="1"/>
</dbReference>
<dbReference type="SUPFAM" id="SSF51294">
    <property type="entry name" value="Hedgehog/intein (Hint) domain"/>
    <property type="match status" value="1"/>
</dbReference>
<dbReference type="PROSITE" id="PS00330">
    <property type="entry name" value="HEMOLYSIN_CALCIUM"/>
    <property type="match status" value="5"/>
</dbReference>
<dbReference type="InterPro" id="IPR003995">
    <property type="entry name" value="RTX_toxin_determinant-A"/>
</dbReference>
<comment type="caution">
    <text evidence="10">The sequence shown here is derived from an EMBL/GenBank/DDBJ whole genome shotgun (WGS) entry which is preliminary data.</text>
</comment>
<dbReference type="PANTHER" id="PTHR38340:SF1">
    <property type="entry name" value="S-LAYER PROTEIN"/>
    <property type="match status" value="1"/>
</dbReference>
<evidence type="ECO:0000313" key="11">
    <source>
        <dbReference type="Proteomes" id="UP000322080"/>
    </source>
</evidence>
<dbReference type="GO" id="GO:0016020">
    <property type="term" value="C:membrane"/>
    <property type="evidence" value="ECO:0007669"/>
    <property type="project" value="UniProtKB-SubCell"/>
</dbReference>
<dbReference type="GO" id="GO:0016539">
    <property type="term" value="P:intein-mediated protein splicing"/>
    <property type="evidence" value="ECO:0007669"/>
    <property type="project" value="InterPro"/>
</dbReference>
<dbReference type="InterPro" id="IPR011049">
    <property type="entry name" value="Serralysin-like_metalloprot_C"/>
</dbReference>
<dbReference type="EMBL" id="VSIY01000005">
    <property type="protein sequence ID" value="TYB81746.1"/>
    <property type="molecule type" value="Genomic_DNA"/>
</dbReference>
<reference evidence="10 11" key="1">
    <citation type="submission" date="2019-08" db="EMBL/GenBank/DDBJ databases">
        <title>Identification of a novel species of the genus Boseongicola.</title>
        <authorList>
            <person name="Zhang X.-Q."/>
        </authorList>
    </citation>
    <scope>NUCLEOTIDE SEQUENCE [LARGE SCALE GENOMIC DNA]</scope>
    <source>
        <strain evidence="10 11">HY14</strain>
    </source>
</reference>
<keyword evidence="6" id="KW-0843">Virulence</keyword>
<keyword evidence="3" id="KW-0964">Secreted</keyword>
<evidence type="ECO:0000256" key="8">
    <source>
        <dbReference type="SAM" id="MobiDB-lite"/>
    </source>
</evidence>
<dbReference type="GO" id="GO:0005509">
    <property type="term" value="F:calcium ion binding"/>
    <property type="evidence" value="ECO:0007669"/>
    <property type="project" value="InterPro"/>
</dbReference>
<dbReference type="RefSeq" id="WP_148377555.1">
    <property type="nucleotide sequence ID" value="NZ_VSIY01000005.1"/>
</dbReference>
<comment type="subcellular location">
    <subcellularLocation>
        <location evidence="1">Membrane</location>
    </subcellularLocation>
    <subcellularLocation>
        <location evidence="2">Secreted</location>
    </subcellularLocation>
</comment>
<proteinExistence type="predicted"/>
<gene>
    <name evidence="10" type="ORF">FVF75_08550</name>
</gene>
<dbReference type="InterPro" id="IPR036844">
    <property type="entry name" value="Hint_dom_sf"/>
</dbReference>
<feature type="domain" description="Hedgehog/Intein (Hint)" evidence="9">
    <location>
        <begin position="789"/>
        <end position="935"/>
    </location>
</feature>
<dbReference type="InterPro" id="IPR018511">
    <property type="entry name" value="Hemolysin-typ_Ca-bd_CS"/>
</dbReference>
<feature type="region of interest" description="Disordered" evidence="8">
    <location>
        <begin position="550"/>
        <end position="593"/>
    </location>
</feature>
<dbReference type="InterPro" id="IPR001343">
    <property type="entry name" value="Hemolysn_Ca-bd"/>
</dbReference>
<accession>A0A5D0RLB7</accession>
<evidence type="ECO:0000256" key="4">
    <source>
        <dbReference type="ARBA" id="ARBA00022656"/>
    </source>
</evidence>
<dbReference type="Gene3D" id="2.150.10.10">
    <property type="entry name" value="Serralysin-like metalloprotease, C-terminal"/>
    <property type="match status" value="4"/>
</dbReference>